<evidence type="ECO:0000259" key="2">
    <source>
        <dbReference type="Pfam" id="PF22691"/>
    </source>
</evidence>
<dbReference type="CDD" id="cd00829">
    <property type="entry name" value="SCP-x_thiolase"/>
    <property type="match status" value="1"/>
</dbReference>
<dbReference type="Pfam" id="PF22691">
    <property type="entry name" value="Thiolase_C_1"/>
    <property type="match status" value="1"/>
</dbReference>
<reference evidence="3 4" key="1">
    <citation type="submission" date="2024-06" db="EMBL/GenBank/DDBJ databases">
        <title>The Natural Products Discovery Center: Release of the First 8490 Sequenced Strains for Exploring Actinobacteria Biosynthetic Diversity.</title>
        <authorList>
            <person name="Kalkreuter E."/>
            <person name="Kautsar S.A."/>
            <person name="Yang D."/>
            <person name="Bader C.D."/>
            <person name="Teijaro C.N."/>
            <person name="Fluegel L."/>
            <person name="Davis C.M."/>
            <person name="Simpson J.R."/>
            <person name="Lauterbach L."/>
            <person name="Steele A.D."/>
            <person name="Gui C."/>
            <person name="Meng S."/>
            <person name="Li G."/>
            <person name="Viehrig K."/>
            <person name="Ye F."/>
            <person name="Su P."/>
            <person name="Kiefer A.F."/>
            <person name="Nichols A."/>
            <person name="Cepeda A.J."/>
            <person name="Yan W."/>
            <person name="Fan B."/>
            <person name="Jiang Y."/>
            <person name="Adhikari A."/>
            <person name="Zheng C.-J."/>
            <person name="Schuster L."/>
            <person name="Cowan T.M."/>
            <person name="Smanski M.J."/>
            <person name="Chevrette M.G."/>
            <person name="De Carvalho L.P.S."/>
            <person name="Shen B."/>
        </authorList>
    </citation>
    <scope>NUCLEOTIDE SEQUENCE [LARGE SCALE GENOMIC DNA]</scope>
    <source>
        <strain evidence="3 4">NPDC048946</strain>
    </source>
</reference>
<dbReference type="InterPro" id="IPR055140">
    <property type="entry name" value="Thiolase_C_2"/>
</dbReference>
<organism evidence="3 4">
    <name type="scientific">Streptodolium elevatio</name>
    <dbReference type="NCBI Taxonomy" id="3157996"/>
    <lineage>
        <taxon>Bacteria</taxon>
        <taxon>Bacillati</taxon>
        <taxon>Actinomycetota</taxon>
        <taxon>Actinomycetes</taxon>
        <taxon>Kitasatosporales</taxon>
        <taxon>Streptomycetaceae</taxon>
        <taxon>Streptodolium</taxon>
    </lineage>
</organism>
<accession>A0ABV3DTU4</accession>
<dbReference type="Gene3D" id="3.40.47.10">
    <property type="match status" value="1"/>
</dbReference>
<gene>
    <name evidence="3" type="ORF">AB0C36_37440</name>
</gene>
<evidence type="ECO:0000313" key="4">
    <source>
        <dbReference type="Proteomes" id="UP001551482"/>
    </source>
</evidence>
<protein>
    <submittedName>
        <fullName evidence="3">Thiolase family protein</fullName>
    </submittedName>
</protein>
<evidence type="ECO:0000256" key="1">
    <source>
        <dbReference type="SAM" id="MobiDB-lite"/>
    </source>
</evidence>
<comment type="caution">
    <text evidence="3">The sequence shown here is derived from an EMBL/GenBank/DDBJ whole genome shotgun (WGS) entry which is preliminary data.</text>
</comment>
<dbReference type="SUPFAM" id="SSF53901">
    <property type="entry name" value="Thiolase-like"/>
    <property type="match status" value="2"/>
</dbReference>
<dbReference type="PANTHER" id="PTHR42870">
    <property type="entry name" value="ACETYL-COA C-ACETYLTRANSFERASE"/>
    <property type="match status" value="1"/>
</dbReference>
<dbReference type="PANTHER" id="PTHR42870:SF1">
    <property type="entry name" value="NON-SPECIFIC LIPID-TRANSFER PROTEIN-LIKE 2"/>
    <property type="match status" value="1"/>
</dbReference>
<dbReference type="InterPro" id="IPR016039">
    <property type="entry name" value="Thiolase-like"/>
</dbReference>
<dbReference type="EMBL" id="JBEZFP010000158">
    <property type="protein sequence ID" value="MEU8139170.1"/>
    <property type="molecule type" value="Genomic_DNA"/>
</dbReference>
<feature type="domain" description="Thiolase C-terminal" evidence="2">
    <location>
        <begin position="289"/>
        <end position="403"/>
    </location>
</feature>
<sequence>MTPTPTPTPPPVPPQTPTLIPIPPPAPPPTPPPTPTPRAPAPKPEDQVVISGIGASRTGRRLGTDPWRLTADAALAAIADAGLTPADVDGLSTYPGAVGSTPGITGAGVDDVRAMLGLRLRWYTGGSELPGQLGAVVNAVLAVAAGLAEHVLCFRTVWESTAQAERGGRSETVAASAARERTQWTAPYGAGYPTYGGLLTQRYLHDSGSTREQLGQIAVTARANAARNPDAVYRTPMTLDDYLGARMISDPLCLYDCDVPVDGSLAFVVSRAPGPESARAVTIQAMGSASGFDRAADMMWSRTTLKPDDVDVAQLYDGFSVLALRWLEALRLCPRNEGGRFVEGGHRIALDGELPLNTGGGQLSGGRMHGFGGLYEACRQLRGDADGRQVTPRPRIAVVTSGAEDFTSSLLLAR</sequence>
<keyword evidence="4" id="KW-1185">Reference proteome</keyword>
<feature type="region of interest" description="Disordered" evidence="1">
    <location>
        <begin position="1"/>
        <end position="45"/>
    </location>
</feature>
<evidence type="ECO:0000313" key="3">
    <source>
        <dbReference type="EMBL" id="MEU8139170.1"/>
    </source>
</evidence>
<feature type="compositionally biased region" description="Pro residues" evidence="1">
    <location>
        <begin position="1"/>
        <end position="42"/>
    </location>
</feature>
<proteinExistence type="predicted"/>
<dbReference type="Proteomes" id="UP001551482">
    <property type="component" value="Unassembled WGS sequence"/>
</dbReference>
<dbReference type="RefSeq" id="WP_358363084.1">
    <property type="nucleotide sequence ID" value="NZ_JBEZFP010000158.1"/>
</dbReference>
<name>A0ABV3DTU4_9ACTN</name>